<protein>
    <submittedName>
        <fullName evidence="1">Uncharacterized protein</fullName>
    </submittedName>
</protein>
<evidence type="ECO:0000313" key="2">
    <source>
        <dbReference type="Proteomes" id="UP000828941"/>
    </source>
</evidence>
<accession>A0ACB9PPT8</accession>
<name>A0ACB9PPT8_BAUVA</name>
<dbReference type="Proteomes" id="UP000828941">
    <property type="component" value="Chromosome 3"/>
</dbReference>
<evidence type="ECO:0000313" key="1">
    <source>
        <dbReference type="EMBL" id="KAI4350742.1"/>
    </source>
</evidence>
<comment type="caution">
    <text evidence="1">The sequence shown here is derived from an EMBL/GenBank/DDBJ whole genome shotgun (WGS) entry which is preliminary data.</text>
</comment>
<sequence length="556" mass="61581">MDSGNWKRSRFVAECLLLAVGIISLFTNEVSAASNNGCSLIVPLSPLLNDSSCKGGDWGGFLNNICCGEAFNAYIYALALRANQTENIFLDSSQQRDCLLTMKSYKDDVFGCGIEKLTSGAGACSDFSVAQVKNILGEELGSLDERCSLEKLEKDWERTCASCYVAWKSIGATDCVNSNTEEGKTEADLCRIAVLVSLLSSRIQNDKYVHSIQRCLGAKRTYAENETSEIKQNCKSKKGKWILTGAVIGVGVIFMIAIATIILLFRCRYFKSTPPRRKGKVYRGVMSNDQQVAIKHLISDGNMETFVREVTSLSHVKHPNLVALLGCCVEKDECFLVYELCPNGSLSEWLFGSDKVLSWTQRLQIAIDSARGLWFLHTYEGGCIVHRDIKPTNILLGPNFEAKLSDFGLSKVIEVGETYVSSEVRGTFGYVDPEYQSNRHVNSFGDVYSFGMVLLQILSGKKVINLKLRKPMSLNKMAKALTLGGSISEFADPKLEGEYSEEAFDFTVQLALSCTALNQQRPSMEQVFRKLEEALLISTMRKVSTTETSVENHSNQ</sequence>
<reference evidence="1 2" key="1">
    <citation type="journal article" date="2022" name="DNA Res.">
        <title>Chromosomal-level genome assembly of the orchid tree Bauhinia variegata (Leguminosae; Cercidoideae) supports the allotetraploid origin hypothesis of Bauhinia.</title>
        <authorList>
            <person name="Zhong Y."/>
            <person name="Chen Y."/>
            <person name="Zheng D."/>
            <person name="Pang J."/>
            <person name="Liu Y."/>
            <person name="Luo S."/>
            <person name="Meng S."/>
            <person name="Qian L."/>
            <person name="Wei D."/>
            <person name="Dai S."/>
            <person name="Zhou R."/>
        </authorList>
    </citation>
    <scope>NUCLEOTIDE SEQUENCE [LARGE SCALE GENOMIC DNA]</scope>
    <source>
        <strain evidence="1">BV-YZ2020</strain>
    </source>
</reference>
<organism evidence="1 2">
    <name type="scientific">Bauhinia variegata</name>
    <name type="common">Purple orchid tree</name>
    <name type="synonym">Phanera variegata</name>
    <dbReference type="NCBI Taxonomy" id="167791"/>
    <lineage>
        <taxon>Eukaryota</taxon>
        <taxon>Viridiplantae</taxon>
        <taxon>Streptophyta</taxon>
        <taxon>Embryophyta</taxon>
        <taxon>Tracheophyta</taxon>
        <taxon>Spermatophyta</taxon>
        <taxon>Magnoliopsida</taxon>
        <taxon>eudicotyledons</taxon>
        <taxon>Gunneridae</taxon>
        <taxon>Pentapetalae</taxon>
        <taxon>rosids</taxon>
        <taxon>fabids</taxon>
        <taxon>Fabales</taxon>
        <taxon>Fabaceae</taxon>
        <taxon>Cercidoideae</taxon>
        <taxon>Cercideae</taxon>
        <taxon>Bauhiniinae</taxon>
        <taxon>Bauhinia</taxon>
    </lineage>
</organism>
<gene>
    <name evidence="1" type="ORF">L6164_005163</name>
</gene>
<proteinExistence type="predicted"/>
<keyword evidence="2" id="KW-1185">Reference proteome</keyword>
<dbReference type="EMBL" id="CM039428">
    <property type="protein sequence ID" value="KAI4350742.1"/>
    <property type="molecule type" value="Genomic_DNA"/>
</dbReference>